<feature type="compositionally biased region" description="Basic and acidic residues" evidence="3">
    <location>
        <begin position="272"/>
        <end position="288"/>
    </location>
</feature>
<dbReference type="AlphaFoldDB" id="A0A5C5FSN0"/>
<protein>
    <recommendedName>
        <fullName evidence="2">COP9 signalosome complex subunit 6</fullName>
    </recommendedName>
</protein>
<feature type="domain" description="MPN" evidence="4">
    <location>
        <begin position="9"/>
        <end position="149"/>
    </location>
</feature>
<reference evidence="5 6" key="1">
    <citation type="submission" date="2019-03" db="EMBL/GenBank/DDBJ databases">
        <title>Rhodosporidium diobovatum UCD-FST 08-225 genome sequencing, assembly, and annotation.</title>
        <authorList>
            <person name="Fakankun I.U."/>
            <person name="Fristensky B."/>
            <person name="Levin D.B."/>
        </authorList>
    </citation>
    <scope>NUCLEOTIDE SEQUENCE [LARGE SCALE GENOMIC DNA]</scope>
    <source>
        <strain evidence="5 6">UCD-FST 08-225</strain>
    </source>
</reference>
<feature type="compositionally biased region" description="Gly residues" evidence="3">
    <location>
        <begin position="252"/>
        <end position="264"/>
    </location>
</feature>
<keyword evidence="6" id="KW-1185">Reference proteome</keyword>
<comment type="caution">
    <text evidence="5">The sequence shown here is derived from an EMBL/GenBank/DDBJ whole genome shotgun (WGS) entry which is preliminary data.</text>
</comment>
<keyword evidence="2" id="KW-0963">Cytoplasm</keyword>
<accession>A0A5C5FSN0</accession>
<proteinExistence type="inferred from homology"/>
<dbReference type="InterPro" id="IPR033859">
    <property type="entry name" value="MPN_CSN6"/>
</dbReference>
<dbReference type="Proteomes" id="UP000311382">
    <property type="component" value="Unassembled WGS sequence"/>
</dbReference>
<gene>
    <name evidence="5" type="ORF">DMC30DRAFT_418100</name>
</gene>
<dbReference type="Gene3D" id="3.40.140.10">
    <property type="entry name" value="Cytidine Deaminase, domain 2"/>
    <property type="match status" value="1"/>
</dbReference>
<dbReference type="OrthoDB" id="1378at2759"/>
<dbReference type="GO" id="GO:0008237">
    <property type="term" value="F:metallopeptidase activity"/>
    <property type="evidence" value="ECO:0007669"/>
    <property type="project" value="InterPro"/>
</dbReference>
<evidence type="ECO:0000313" key="5">
    <source>
        <dbReference type="EMBL" id="TNY19236.1"/>
    </source>
</evidence>
<evidence type="ECO:0000256" key="2">
    <source>
        <dbReference type="RuleBase" id="RU367006"/>
    </source>
</evidence>
<dbReference type="GO" id="GO:0008180">
    <property type="term" value="C:COP9 signalosome"/>
    <property type="evidence" value="ECO:0007669"/>
    <property type="project" value="UniProtKB-UniRule"/>
</dbReference>
<feature type="compositionally biased region" description="Gly residues" evidence="3">
    <location>
        <begin position="337"/>
        <end position="359"/>
    </location>
</feature>
<dbReference type="InterPro" id="IPR037518">
    <property type="entry name" value="MPN"/>
</dbReference>
<feature type="region of interest" description="Disordered" evidence="3">
    <location>
        <begin position="333"/>
        <end position="371"/>
    </location>
</feature>
<organism evidence="5 6">
    <name type="scientific">Rhodotorula diobovata</name>
    <dbReference type="NCBI Taxonomy" id="5288"/>
    <lineage>
        <taxon>Eukaryota</taxon>
        <taxon>Fungi</taxon>
        <taxon>Dikarya</taxon>
        <taxon>Basidiomycota</taxon>
        <taxon>Pucciniomycotina</taxon>
        <taxon>Microbotryomycetes</taxon>
        <taxon>Sporidiobolales</taxon>
        <taxon>Sporidiobolaceae</taxon>
        <taxon>Rhodotorula</taxon>
    </lineage>
</organism>
<dbReference type="CDD" id="cd08063">
    <property type="entry name" value="MPN_CSN6"/>
    <property type="match status" value="1"/>
</dbReference>
<evidence type="ECO:0000313" key="6">
    <source>
        <dbReference type="Proteomes" id="UP000311382"/>
    </source>
</evidence>
<dbReference type="GO" id="GO:0000338">
    <property type="term" value="P:protein deneddylation"/>
    <property type="evidence" value="ECO:0007669"/>
    <property type="project" value="InterPro"/>
</dbReference>
<comment type="similarity">
    <text evidence="1 2">Belongs to the peptidase M67A family. CSN6 subfamily.</text>
</comment>
<keyword evidence="2" id="KW-0539">Nucleus</keyword>
<evidence type="ECO:0000256" key="3">
    <source>
        <dbReference type="SAM" id="MobiDB-lite"/>
    </source>
</evidence>
<keyword evidence="2" id="KW-0736">Signalosome</keyword>
<comment type="subcellular location">
    <subcellularLocation>
        <location evidence="2">Cytoplasm</location>
    </subcellularLocation>
    <subcellularLocation>
        <location evidence="2">Nucleus</location>
    </subcellularLocation>
</comment>
<dbReference type="InterPro" id="IPR024969">
    <property type="entry name" value="EIF3F/CSN6-like_C"/>
</dbReference>
<dbReference type="PANTHER" id="PTHR10540:SF8">
    <property type="entry name" value="COP9 SIGNALOSOME COMPLEX SUBUNIT 6"/>
    <property type="match status" value="1"/>
</dbReference>
<dbReference type="EMBL" id="SOZI01000103">
    <property type="protein sequence ID" value="TNY19236.1"/>
    <property type="molecule type" value="Genomic_DNA"/>
</dbReference>
<dbReference type="InterPro" id="IPR000555">
    <property type="entry name" value="JAMM/MPN+_dom"/>
</dbReference>
<sequence>MATTEGLTVALHPLAILQQSDHWTRVSLQSGSPSTRVVGALLGTQQGRQVEIFNSFELVVNKADNGTPELDHAYFDTRREQFKQVFPTLDFLGWYSVGQAPTPEDTALHKQFFPYNESPLFLQLSPSSASHPSTSKDLPVAVYESVIELVAGGQPQPVFVPAQYEIVTGEAERVAVEGVSKPEEGTEGGAGGSLIVALSTQRNALKMLADRVAVVVRYLEAVTAGTARPDPETLRGVVALLGSLQAGTGAGAGAGGGAGAGAGEAVGAEGDGEGKEARRGKGEGEAPSREGLAAEFMTEYNDVLLTTYLSALTKQLQTANELLDRQLFVVQSSTGAGKDGGAGGRDGSGGGGGGGGRAPGGRRGKHVEMFA</sequence>
<dbReference type="PANTHER" id="PTHR10540">
    <property type="entry name" value="EUKARYOTIC TRANSLATION INITIATION FACTOR 3 SUBUNIT F-RELATED"/>
    <property type="match status" value="1"/>
</dbReference>
<dbReference type="GO" id="GO:0005737">
    <property type="term" value="C:cytoplasm"/>
    <property type="evidence" value="ECO:0007669"/>
    <property type="project" value="UniProtKB-SubCell"/>
</dbReference>
<dbReference type="Pfam" id="PF13012">
    <property type="entry name" value="MitMem_reg"/>
    <property type="match status" value="1"/>
</dbReference>
<comment type="function">
    <text evidence="2">Component of the COP9 signalosome complex (CSN), a complex involved in various cellular and developmental processes.</text>
</comment>
<feature type="region of interest" description="Disordered" evidence="3">
    <location>
        <begin position="252"/>
        <end position="290"/>
    </location>
</feature>
<dbReference type="PROSITE" id="PS50249">
    <property type="entry name" value="MPN"/>
    <property type="match status" value="1"/>
</dbReference>
<dbReference type="Pfam" id="PF01398">
    <property type="entry name" value="JAB"/>
    <property type="match status" value="1"/>
</dbReference>
<evidence type="ECO:0000256" key="1">
    <source>
        <dbReference type="ARBA" id="ARBA00010893"/>
    </source>
</evidence>
<name>A0A5C5FSN0_9BASI</name>
<dbReference type="STRING" id="5288.A0A5C5FSN0"/>
<dbReference type="SMART" id="SM00232">
    <property type="entry name" value="JAB_MPN"/>
    <property type="match status" value="1"/>
</dbReference>
<evidence type="ECO:0000259" key="4">
    <source>
        <dbReference type="PROSITE" id="PS50249"/>
    </source>
</evidence>